<evidence type="ECO:0008006" key="7">
    <source>
        <dbReference type="Google" id="ProtNLM"/>
    </source>
</evidence>
<dbReference type="InterPro" id="IPR007889">
    <property type="entry name" value="HTH_Psq"/>
</dbReference>
<dbReference type="InterPro" id="IPR009057">
    <property type="entry name" value="Homeodomain-like_sf"/>
</dbReference>
<protein>
    <recommendedName>
        <fullName evidence="7">DDE-1 domain-containing protein</fullName>
    </recommendedName>
</protein>
<organism evidence="4 6">
    <name type="scientific">Trichuris suis</name>
    <name type="common">pig whipworm</name>
    <dbReference type="NCBI Taxonomy" id="68888"/>
    <lineage>
        <taxon>Eukaryota</taxon>
        <taxon>Metazoa</taxon>
        <taxon>Ecdysozoa</taxon>
        <taxon>Nematoda</taxon>
        <taxon>Enoplea</taxon>
        <taxon>Dorylaimia</taxon>
        <taxon>Trichinellida</taxon>
        <taxon>Trichuridae</taxon>
        <taxon>Trichuris</taxon>
    </lineage>
</organism>
<dbReference type="EMBL" id="KL367519">
    <property type="protein sequence ID" value="KFD66935.1"/>
    <property type="molecule type" value="Genomic_DNA"/>
</dbReference>
<evidence type="ECO:0000256" key="1">
    <source>
        <dbReference type="ARBA" id="ARBA00004123"/>
    </source>
</evidence>
<feature type="domain" description="HTH psq-type" evidence="3">
    <location>
        <begin position="4"/>
        <end position="54"/>
    </location>
</feature>
<proteinExistence type="predicted"/>
<feature type="domain" description="DDE-1" evidence="2">
    <location>
        <begin position="151"/>
        <end position="212"/>
    </location>
</feature>
<sequence>MLPKRKRVVPTFKEKSEIVEALDRGETGRLLCDKYGSGKATICDIRKKGETIRARSRKMNEEVGSSKRKVMKPSMLEEVEQALYLREELAAFLEEGDYDEDFIYNADETGLNWKALPSRSLIARSEERVSGPKRRKERVTIMVKKYQGLTGKTGKVLLLIDNAPAHPSAEYLNVVDELVTVKFLPPNVSALIQPMDQGVIEILKWHYRKQLLR</sequence>
<evidence type="ECO:0000313" key="6">
    <source>
        <dbReference type="Proteomes" id="UP000030764"/>
    </source>
</evidence>
<evidence type="ECO:0000259" key="2">
    <source>
        <dbReference type="Pfam" id="PF03184"/>
    </source>
</evidence>
<comment type="subcellular location">
    <subcellularLocation>
        <location evidence="1">Nucleus</location>
    </subcellularLocation>
</comment>
<dbReference type="PANTHER" id="PTHR19303">
    <property type="entry name" value="TRANSPOSON"/>
    <property type="match status" value="1"/>
</dbReference>
<dbReference type="SUPFAM" id="SSF46689">
    <property type="entry name" value="Homeodomain-like"/>
    <property type="match status" value="1"/>
</dbReference>
<reference evidence="4 6" key="1">
    <citation type="journal article" date="2014" name="Nat. Genet.">
        <title>Genome and transcriptome of the porcine whipworm Trichuris suis.</title>
        <authorList>
            <person name="Jex A.R."/>
            <person name="Nejsum P."/>
            <person name="Schwarz E.M."/>
            <person name="Hu L."/>
            <person name="Young N.D."/>
            <person name="Hall R.S."/>
            <person name="Korhonen P.K."/>
            <person name="Liao S."/>
            <person name="Thamsborg S."/>
            <person name="Xia J."/>
            <person name="Xu P."/>
            <person name="Wang S."/>
            <person name="Scheerlinck J.P."/>
            <person name="Hofmann A."/>
            <person name="Sternberg P.W."/>
            <person name="Wang J."/>
            <person name="Gasser R.B."/>
        </authorList>
    </citation>
    <scope>NUCLEOTIDE SEQUENCE [LARGE SCALE GENOMIC DNA]</scope>
    <source>
        <strain evidence="5">DCEP-RM93F</strain>
        <strain evidence="4">DCEP-RM93M</strain>
    </source>
</reference>
<dbReference type="GO" id="GO:0005634">
    <property type="term" value="C:nucleus"/>
    <property type="evidence" value="ECO:0007669"/>
    <property type="project" value="UniProtKB-SubCell"/>
</dbReference>
<dbReference type="Proteomes" id="UP000030764">
    <property type="component" value="Unassembled WGS sequence"/>
</dbReference>
<dbReference type="AlphaFoldDB" id="A0A085LZ55"/>
<keyword evidence="6" id="KW-1185">Reference proteome</keyword>
<dbReference type="GO" id="GO:0003677">
    <property type="term" value="F:DNA binding"/>
    <property type="evidence" value="ECO:0007669"/>
    <property type="project" value="InterPro"/>
</dbReference>
<dbReference type="EMBL" id="KL363256">
    <property type="protein sequence ID" value="KFD50251.1"/>
    <property type="molecule type" value="Genomic_DNA"/>
</dbReference>
<dbReference type="PANTHER" id="PTHR19303:SF16">
    <property type="entry name" value="JERKY PROTEIN HOMOLOG-LIKE"/>
    <property type="match status" value="1"/>
</dbReference>
<name>A0A085LZ55_9BILA</name>
<dbReference type="Proteomes" id="UP000030758">
    <property type="component" value="Unassembled WGS sequence"/>
</dbReference>
<evidence type="ECO:0000259" key="3">
    <source>
        <dbReference type="Pfam" id="PF04218"/>
    </source>
</evidence>
<evidence type="ECO:0000313" key="5">
    <source>
        <dbReference type="EMBL" id="KFD66935.1"/>
    </source>
</evidence>
<dbReference type="InterPro" id="IPR050863">
    <property type="entry name" value="CenT-Element_Derived"/>
</dbReference>
<gene>
    <name evidence="4" type="ORF">M513_08879</name>
    <name evidence="5" type="ORF">M514_08879</name>
</gene>
<dbReference type="InterPro" id="IPR004875">
    <property type="entry name" value="DDE_SF_endonuclease_dom"/>
</dbReference>
<accession>A0A085LZ55</accession>
<evidence type="ECO:0000313" key="4">
    <source>
        <dbReference type="EMBL" id="KFD50251.1"/>
    </source>
</evidence>
<dbReference type="Pfam" id="PF03184">
    <property type="entry name" value="DDE_1"/>
    <property type="match status" value="1"/>
</dbReference>
<dbReference type="Pfam" id="PF04218">
    <property type="entry name" value="CENP-B_N"/>
    <property type="match status" value="1"/>
</dbReference>